<dbReference type="GO" id="GO:0003984">
    <property type="term" value="F:acetolactate synthase activity"/>
    <property type="evidence" value="ECO:0007669"/>
    <property type="project" value="TreeGrafter"/>
</dbReference>
<evidence type="ECO:0000313" key="8">
    <source>
        <dbReference type="Proteomes" id="UP000650524"/>
    </source>
</evidence>
<dbReference type="PANTHER" id="PTHR18968">
    <property type="entry name" value="THIAMINE PYROPHOSPHATE ENZYMES"/>
    <property type="match status" value="1"/>
</dbReference>
<accession>A0A8J6MZD8</accession>
<dbReference type="GO" id="GO:0030976">
    <property type="term" value="F:thiamine pyrophosphate binding"/>
    <property type="evidence" value="ECO:0007669"/>
    <property type="project" value="InterPro"/>
</dbReference>
<dbReference type="SUPFAM" id="SSF52467">
    <property type="entry name" value="DHS-like NAD/FAD-binding domain"/>
    <property type="match status" value="1"/>
</dbReference>
<proteinExistence type="inferred from homology"/>
<organism evidence="7 8">
    <name type="scientific">Candidatus Desulfacyla euxinica</name>
    <dbReference type="NCBI Taxonomy" id="2841693"/>
    <lineage>
        <taxon>Bacteria</taxon>
        <taxon>Deltaproteobacteria</taxon>
        <taxon>Candidatus Desulfacyla</taxon>
    </lineage>
</organism>
<dbReference type="Pfam" id="PF00205">
    <property type="entry name" value="TPP_enzyme_M"/>
    <property type="match status" value="1"/>
</dbReference>
<protein>
    <submittedName>
        <fullName evidence="7">3D-(3,5/4)-trihydroxycyclohexane-1,2-dione acylhydrolase (Decyclizing)</fullName>
    </submittedName>
</protein>
<evidence type="ECO:0000256" key="1">
    <source>
        <dbReference type="ARBA" id="ARBA00007812"/>
    </source>
</evidence>
<dbReference type="AlphaFoldDB" id="A0A8J6MZD8"/>
<dbReference type="InterPro" id="IPR029035">
    <property type="entry name" value="DHS-like_NAD/FAD-binding_dom"/>
</dbReference>
<dbReference type="GO" id="GO:0005948">
    <property type="term" value="C:acetolactate synthase complex"/>
    <property type="evidence" value="ECO:0007669"/>
    <property type="project" value="TreeGrafter"/>
</dbReference>
<dbReference type="GO" id="GO:0009097">
    <property type="term" value="P:isoleucine biosynthetic process"/>
    <property type="evidence" value="ECO:0007669"/>
    <property type="project" value="TreeGrafter"/>
</dbReference>
<dbReference type="PANTHER" id="PTHR18968:SF9">
    <property type="entry name" value="3D-(3,5_4)-TRIHYDROXYCYCLOHEXANE-1,2-DIONE HYDROLASE"/>
    <property type="match status" value="1"/>
</dbReference>
<evidence type="ECO:0000259" key="6">
    <source>
        <dbReference type="Pfam" id="PF02776"/>
    </source>
</evidence>
<dbReference type="CDD" id="cd07035">
    <property type="entry name" value="TPP_PYR_POX_like"/>
    <property type="match status" value="1"/>
</dbReference>
<dbReference type="InterPro" id="IPR045229">
    <property type="entry name" value="TPP_enz"/>
</dbReference>
<gene>
    <name evidence="7" type="ORF">H8E19_11210</name>
</gene>
<feature type="domain" description="Thiamine pyrophosphate enzyme central" evidence="4">
    <location>
        <begin position="220"/>
        <end position="354"/>
    </location>
</feature>
<dbReference type="GO" id="GO:0000287">
    <property type="term" value="F:magnesium ion binding"/>
    <property type="evidence" value="ECO:0007669"/>
    <property type="project" value="InterPro"/>
</dbReference>
<dbReference type="InterPro" id="IPR012000">
    <property type="entry name" value="Thiamin_PyroP_enz_cen_dom"/>
</dbReference>
<sequence>MDRTIRLTVGQAVALFLQNQWTERDGIEQRLIPKACGIYGHGNLSGLGQGFVECGEEIEFHQPFHEQSMVHMAVGYARAKRRLSTMACTSSIGPGTANMYTGAAGATITKIPVLLLPSDHYGTRRQGIVMQQLEHAIEYDFSIADGLRPVSVFFDKIVRPEQLAASLMEATRVLTSPDEAGAVTLSICQGVQGEAGDFPVKLFEKRVWHVDRRPPADAQVARVVQLLKDASKPLIISGGGVYYSEAEAELRSFAEAFGIPVVETIAGRSTMGDALPMAVGGMGVAGNSAANTLAEQADLVLAIGTRMLDVSTCAQTAFQNPDVRFASINILGKDAFKFAAEPILADAREGISKLAAAAEEIGVTPNEQWIATTEKVKKEWHDLALPTLIVKDGEPMTQAQALKIVNDTIPENSYVVAVAGSLPGDVHKLWDTRGDKKCHLDFGYSCMTYEIPGGIGLCMAGEKNVFVCIGDGTYLMNPSDLIVAAREGINMTVCVFVNHGYQIIRELQVATTGSGFDVEFRERDEQGQSKGDFIAIDFAKHAESLGAKVHKASTGEELGLSLNQAKSEEGLSVVVIEVDPYEMSVGTKNSFWDIAPPMVSKDPEVKELRRSYEEQRDGIQRYYL</sequence>
<dbReference type="GO" id="GO:0009099">
    <property type="term" value="P:L-valine biosynthetic process"/>
    <property type="evidence" value="ECO:0007669"/>
    <property type="project" value="TreeGrafter"/>
</dbReference>
<evidence type="ECO:0000259" key="5">
    <source>
        <dbReference type="Pfam" id="PF02775"/>
    </source>
</evidence>
<dbReference type="Gene3D" id="3.40.50.1220">
    <property type="entry name" value="TPP-binding domain"/>
    <property type="match status" value="1"/>
</dbReference>
<dbReference type="Gene3D" id="3.40.50.970">
    <property type="match status" value="2"/>
</dbReference>
<dbReference type="InterPro" id="IPR029061">
    <property type="entry name" value="THDP-binding"/>
</dbReference>
<evidence type="ECO:0000256" key="3">
    <source>
        <dbReference type="RuleBase" id="RU362132"/>
    </source>
</evidence>
<comment type="caution">
    <text evidence="7">The sequence shown here is derived from an EMBL/GenBank/DDBJ whole genome shotgun (WGS) entry which is preliminary data.</text>
</comment>
<name>A0A8J6MZD8_9DELT</name>
<dbReference type="InterPro" id="IPR012001">
    <property type="entry name" value="Thiamin_PyroP_enz_TPP-bd_dom"/>
</dbReference>
<dbReference type="GO" id="GO:0050660">
    <property type="term" value="F:flavin adenine dinucleotide binding"/>
    <property type="evidence" value="ECO:0007669"/>
    <property type="project" value="TreeGrafter"/>
</dbReference>
<dbReference type="InterPro" id="IPR011766">
    <property type="entry name" value="TPP_enzyme_TPP-bd"/>
</dbReference>
<comment type="similarity">
    <text evidence="1 3">Belongs to the TPP enzyme family.</text>
</comment>
<evidence type="ECO:0000256" key="2">
    <source>
        <dbReference type="ARBA" id="ARBA00023052"/>
    </source>
</evidence>
<evidence type="ECO:0000259" key="4">
    <source>
        <dbReference type="Pfam" id="PF00205"/>
    </source>
</evidence>
<dbReference type="SUPFAM" id="SSF52518">
    <property type="entry name" value="Thiamin diphosphate-binding fold (THDP-binding)"/>
    <property type="match status" value="2"/>
</dbReference>
<keyword evidence="2 3" id="KW-0786">Thiamine pyrophosphate</keyword>
<dbReference type="Proteomes" id="UP000650524">
    <property type="component" value="Unassembled WGS sequence"/>
</dbReference>
<feature type="domain" description="Thiamine pyrophosphate enzyme N-terminal TPP-binding" evidence="6">
    <location>
        <begin position="36"/>
        <end position="121"/>
    </location>
</feature>
<evidence type="ECO:0000313" key="7">
    <source>
        <dbReference type="EMBL" id="MBC8177962.1"/>
    </source>
</evidence>
<reference evidence="7 8" key="1">
    <citation type="submission" date="2020-08" db="EMBL/GenBank/DDBJ databases">
        <title>Bridging the membrane lipid divide: bacteria of the FCB group superphylum have the potential to synthesize archaeal ether lipids.</title>
        <authorList>
            <person name="Villanueva L."/>
            <person name="Von Meijenfeldt F.A.B."/>
            <person name="Westbye A.B."/>
            <person name="Yadav S."/>
            <person name="Hopmans E.C."/>
            <person name="Dutilh B.E."/>
            <person name="Sinninghe Damste J.S."/>
        </authorList>
    </citation>
    <scope>NUCLEOTIDE SEQUENCE [LARGE SCALE GENOMIC DNA]</scope>
    <source>
        <strain evidence="7">NIOZ-UU27</strain>
    </source>
</reference>
<feature type="domain" description="Thiamine pyrophosphate enzyme TPP-binding" evidence="5">
    <location>
        <begin position="419"/>
        <end position="576"/>
    </location>
</feature>
<dbReference type="Pfam" id="PF02775">
    <property type="entry name" value="TPP_enzyme_C"/>
    <property type="match status" value="1"/>
</dbReference>
<dbReference type="EMBL" id="JACNJD010000247">
    <property type="protein sequence ID" value="MBC8177962.1"/>
    <property type="molecule type" value="Genomic_DNA"/>
</dbReference>
<dbReference type="Pfam" id="PF02776">
    <property type="entry name" value="TPP_enzyme_N"/>
    <property type="match status" value="1"/>
</dbReference>